<name>A0A0R1NI25_9LACO</name>
<evidence type="ECO:0000313" key="1">
    <source>
        <dbReference type="EMBL" id="KRL20080.1"/>
    </source>
</evidence>
<dbReference type="PATRIC" id="fig|1423766.4.peg.1980"/>
<accession>A0A0R1NI25</accession>
<keyword evidence="2" id="KW-1185">Reference proteome</keyword>
<proteinExistence type="predicted"/>
<dbReference type="EMBL" id="AZEB01000039">
    <property type="protein sequence ID" value="KRL20080.1"/>
    <property type="molecule type" value="Genomic_DNA"/>
</dbReference>
<dbReference type="AlphaFoldDB" id="A0A0R1NI25"/>
<dbReference type="RefSeq" id="WP_235803634.1">
    <property type="nucleotide sequence ID" value="NZ_AZEB01000039.1"/>
</dbReference>
<reference evidence="1 2" key="1">
    <citation type="journal article" date="2015" name="Genome Announc.">
        <title>Expanding the biotechnology potential of lactobacilli through comparative genomics of 213 strains and associated genera.</title>
        <authorList>
            <person name="Sun Z."/>
            <person name="Harris H.M."/>
            <person name="McCann A."/>
            <person name="Guo C."/>
            <person name="Argimon S."/>
            <person name="Zhang W."/>
            <person name="Yang X."/>
            <person name="Jeffery I.B."/>
            <person name="Cooney J.C."/>
            <person name="Kagawa T.F."/>
            <person name="Liu W."/>
            <person name="Song Y."/>
            <person name="Salvetti E."/>
            <person name="Wrobel A."/>
            <person name="Rasinkangas P."/>
            <person name="Parkhill J."/>
            <person name="Rea M.C."/>
            <person name="O'Sullivan O."/>
            <person name="Ritari J."/>
            <person name="Douillard F.P."/>
            <person name="Paul Ross R."/>
            <person name="Yang R."/>
            <person name="Briner A.E."/>
            <person name="Felis G.E."/>
            <person name="de Vos W.M."/>
            <person name="Barrangou R."/>
            <person name="Klaenhammer T.R."/>
            <person name="Caufield P.W."/>
            <person name="Cui Y."/>
            <person name="Zhang H."/>
            <person name="O'Toole P.W."/>
        </authorList>
    </citation>
    <scope>NUCLEOTIDE SEQUENCE [LARGE SCALE GENOMIC DNA]</scope>
    <source>
        <strain evidence="1 2">DSM 19906</strain>
    </source>
</reference>
<gene>
    <name evidence="1" type="ORF">FC98_GL001912</name>
</gene>
<protein>
    <submittedName>
        <fullName evidence="1">Uncharacterized protein</fullName>
    </submittedName>
</protein>
<evidence type="ECO:0000313" key="2">
    <source>
        <dbReference type="Proteomes" id="UP000051439"/>
    </source>
</evidence>
<organism evidence="1 2">
    <name type="scientific">Lentilactobacillus kisonensis DSM 19906 = JCM 15041</name>
    <dbReference type="NCBI Taxonomy" id="1423766"/>
    <lineage>
        <taxon>Bacteria</taxon>
        <taxon>Bacillati</taxon>
        <taxon>Bacillota</taxon>
        <taxon>Bacilli</taxon>
        <taxon>Lactobacillales</taxon>
        <taxon>Lactobacillaceae</taxon>
        <taxon>Lentilactobacillus</taxon>
    </lineage>
</organism>
<sequence length="83" mass="9440">MVVSIFDSVSMKKLDKDNVKFNVLEAIDKIQLGEGKPPFLEMVDTFEINGYRDGGYEFFTVLKNGFTKDDLAKKFAKTAHEND</sequence>
<dbReference type="Proteomes" id="UP000051439">
    <property type="component" value="Unassembled WGS sequence"/>
</dbReference>
<comment type="caution">
    <text evidence="1">The sequence shown here is derived from an EMBL/GenBank/DDBJ whole genome shotgun (WGS) entry which is preliminary data.</text>
</comment>